<dbReference type="PANTHER" id="PTHR44196">
    <property type="entry name" value="DEHYDROGENASE/REDUCTASE SDR FAMILY MEMBER 7B"/>
    <property type="match status" value="1"/>
</dbReference>
<accession>A0A3P1SYX2</accession>
<keyword evidence="2" id="KW-0560">Oxidoreductase</keyword>
<evidence type="ECO:0000313" key="3">
    <source>
        <dbReference type="EMBL" id="RRD01313.1"/>
    </source>
</evidence>
<name>A0A3P1SYX2_9GAMM</name>
<dbReference type="Pfam" id="PF00106">
    <property type="entry name" value="adh_short"/>
    <property type="match status" value="1"/>
</dbReference>
<dbReference type="GO" id="GO:0016020">
    <property type="term" value="C:membrane"/>
    <property type="evidence" value="ECO:0007669"/>
    <property type="project" value="TreeGrafter"/>
</dbReference>
<gene>
    <name evidence="3" type="ORF">EHS89_01760</name>
</gene>
<evidence type="ECO:0000256" key="1">
    <source>
        <dbReference type="ARBA" id="ARBA00006484"/>
    </source>
</evidence>
<dbReference type="OrthoDB" id="335726at2"/>
<dbReference type="AlphaFoldDB" id="A0A3P1SYX2"/>
<dbReference type="InterPro" id="IPR020904">
    <property type="entry name" value="Sc_DH/Rdtase_CS"/>
</dbReference>
<dbReference type="PRINTS" id="PR00081">
    <property type="entry name" value="GDHRDH"/>
</dbReference>
<dbReference type="InterPro" id="IPR036291">
    <property type="entry name" value="NAD(P)-bd_dom_sf"/>
</dbReference>
<dbReference type="InterPro" id="IPR002347">
    <property type="entry name" value="SDR_fam"/>
</dbReference>
<proteinExistence type="inferred from homology"/>
<keyword evidence="4" id="KW-1185">Reference proteome</keyword>
<reference evidence="3 4" key="1">
    <citation type="submission" date="2018-11" db="EMBL/GenBank/DDBJ databases">
        <title>The draft genome sequence of Amphritea balenae JAMM 1525T.</title>
        <authorList>
            <person name="Fang Z."/>
            <person name="Zhang Y."/>
            <person name="Han X."/>
        </authorList>
    </citation>
    <scope>NUCLEOTIDE SEQUENCE [LARGE SCALE GENOMIC DNA]</scope>
    <source>
        <strain evidence="3 4">JAMM 1525</strain>
    </source>
</reference>
<dbReference type="RefSeq" id="WP_124924386.1">
    <property type="nucleotide sequence ID" value="NZ_BMOH01000001.1"/>
</dbReference>
<dbReference type="SUPFAM" id="SSF51735">
    <property type="entry name" value="NAD(P)-binding Rossmann-fold domains"/>
    <property type="match status" value="1"/>
</dbReference>
<evidence type="ECO:0000313" key="4">
    <source>
        <dbReference type="Proteomes" id="UP000267535"/>
    </source>
</evidence>
<dbReference type="Proteomes" id="UP000267535">
    <property type="component" value="Unassembled WGS sequence"/>
</dbReference>
<evidence type="ECO:0000256" key="2">
    <source>
        <dbReference type="ARBA" id="ARBA00023002"/>
    </source>
</evidence>
<comment type="similarity">
    <text evidence="1">Belongs to the short-chain dehydrogenases/reductases (SDR) family.</text>
</comment>
<dbReference type="PROSITE" id="PS00061">
    <property type="entry name" value="ADH_SHORT"/>
    <property type="match status" value="1"/>
</dbReference>
<dbReference type="PROSITE" id="PS51257">
    <property type="entry name" value="PROKAR_LIPOPROTEIN"/>
    <property type="match status" value="1"/>
</dbReference>
<dbReference type="PANTHER" id="PTHR44196:SF1">
    <property type="entry name" value="DEHYDROGENASE_REDUCTASE SDR FAMILY MEMBER 7B"/>
    <property type="match status" value="1"/>
</dbReference>
<protein>
    <submittedName>
        <fullName evidence="3">SDR family NAD(P)-dependent oxidoreductase</fullName>
    </submittedName>
</protein>
<dbReference type="GO" id="GO:0016491">
    <property type="term" value="F:oxidoreductase activity"/>
    <property type="evidence" value="ECO:0007669"/>
    <property type="project" value="UniProtKB-KW"/>
</dbReference>
<organism evidence="3 4">
    <name type="scientific">Amphritea balenae</name>
    <dbReference type="NCBI Taxonomy" id="452629"/>
    <lineage>
        <taxon>Bacteria</taxon>
        <taxon>Pseudomonadati</taxon>
        <taxon>Pseudomonadota</taxon>
        <taxon>Gammaproteobacteria</taxon>
        <taxon>Oceanospirillales</taxon>
        <taxon>Oceanospirillaceae</taxon>
        <taxon>Amphritea</taxon>
    </lineage>
</organism>
<dbReference type="Gene3D" id="3.40.50.720">
    <property type="entry name" value="NAD(P)-binding Rossmann-like Domain"/>
    <property type="match status" value="1"/>
</dbReference>
<comment type="caution">
    <text evidence="3">The sequence shown here is derived from an EMBL/GenBank/DDBJ whole genome shotgun (WGS) entry which is preliminary data.</text>
</comment>
<sequence>MTKILITGATGAIGSALALSYACDGVVLHLHGRRKEALDALAQRCKDLGASVFCHSCDLLDTDAMSLWLAELDSLYPIDLFFANAGININTGAKSEGENPKEIEQLLGLNVKSTLLMSDQLAKAMRKRKRGQIVLVSSLAAYFGLPVTPSYSASKAAIKAYGEGLRGWLADTGVGVTVVMPGYVKSDMCDAMPGPKPFLLSADKAATLIKQGVKKNRAKVSFPFPLNLGTWFLMVLPSTISHRILKLLNYTGK</sequence>
<dbReference type="EMBL" id="RQXV01000001">
    <property type="protein sequence ID" value="RRD01313.1"/>
    <property type="molecule type" value="Genomic_DNA"/>
</dbReference>